<keyword evidence="1" id="KW-0812">Transmembrane</keyword>
<feature type="transmembrane region" description="Helical" evidence="1">
    <location>
        <begin position="46"/>
        <end position="61"/>
    </location>
</feature>
<evidence type="ECO:0000313" key="3">
    <source>
        <dbReference type="Proteomes" id="UP000244811"/>
    </source>
</evidence>
<proteinExistence type="predicted"/>
<keyword evidence="1" id="KW-1133">Transmembrane helix</keyword>
<evidence type="ECO:0000313" key="2">
    <source>
        <dbReference type="EMBL" id="UVC49938.1"/>
    </source>
</evidence>
<reference evidence="2" key="1">
    <citation type="submission" date="2022-07" db="EMBL/GenBank/DDBJ databases">
        <title>Evaluation of T. orientalis genome assembly methods using nanopore sequencing and analysis of variation between genomes.</title>
        <authorList>
            <person name="Yam J."/>
            <person name="Micallef M.L."/>
            <person name="Liu M."/>
            <person name="Djordjevic S.P."/>
            <person name="Bogema D.R."/>
            <person name="Jenkins C."/>
        </authorList>
    </citation>
    <scope>NUCLEOTIDE SEQUENCE</scope>
    <source>
        <strain evidence="2">Goon Nure</strain>
    </source>
</reference>
<feature type="transmembrane region" description="Helical" evidence="1">
    <location>
        <begin position="67"/>
        <end position="88"/>
    </location>
</feature>
<accession>A0A976SJD8</accession>
<feature type="transmembrane region" description="Helical" evidence="1">
    <location>
        <begin position="109"/>
        <end position="128"/>
    </location>
</feature>
<dbReference type="EMBL" id="CP056071">
    <property type="protein sequence ID" value="UVC49938.1"/>
    <property type="molecule type" value="Genomic_DNA"/>
</dbReference>
<dbReference type="AlphaFoldDB" id="A0A976SJD8"/>
<sequence>MDYDEELKDTLQSDLFESHSSYLAFLSFLILISFGLHIYTYNTANAIANLALGVLTFYFIFRPSVILIISLMTYSIALGSAYSLVLFVTVFKHPKVWLSSTTKKLEMVLISYDIVLSLLMFSVLNKVWKSPSNTNTDNLPTWYYNEIALNKQNIWMPFTV</sequence>
<feature type="transmembrane region" description="Helical" evidence="1">
    <location>
        <begin position="20"/>
        <end position="39"/>
    </location>
</feature>
<keyword evidence="1" id="KW-0472">Membrane</keyword>
<dbReference type="Proteomes" id="UP000244811">
    <property type="component" value="Chromosome 2"/>
</dbReference>
<name>A0A976SJD8_THEOR</name>
<gene>
    <name evidence="2" type="ORF">MACK_003560</name>
</gene>
<protein>
    <submittedName>
        <fullName evidence="2">Uncharacterized protein</fullName>
    </submittedName>
</protein>
<organism evidence="2 3">
    <name type="scientific">Theileria orientalis</name>
    <dbReference type="NCBI Taxonomy" id="68886"/>
    <lineage>
        <taxon>Eukaryota</taxon>
        <taxon>Sar</taxon>
        <taxon>Alveolata</taxon>
        <taxon>Apicomplexa</taxon>
        <taxon>Aconoidasida</taxon>
        <taxon>Piroplasmida</taxon>
        <taxon>Theileriidae</taxon>
        <taxon>Theileria</taxon>
    </lineage>
</organism>
<evidence type="ECO:0000256" key="1">
    <source>
        <dbReference type="SAM" id="Phobius"/>
    </source>
</evidence>